<dbReference type="PANTHER" id="PTHR46295">
    <property type="entry name" value="ENDOPLASMIC RETICULUM RESIDENT PROTEIN 44"/>
    <property type="match status" value="1"/>
</dbReference>
<protein>
    <recommendedName>
        <fullName evidence="1">Thioredoxin domain-containing protein</fullName>
    </recommendedName>
</protein>
<dbReference type="GO" id="GO:0006457">
    <property type="term" value="P:protein folding"/>
    <property type="evidence" value="ECO:0007669"/>
    <property type="project" value="TreeGrafter"/>
</dbReference>
<dbReference type="AlphaFoldDB" id="A0A8S2ZZ65"/>
<accession>A0A8S2ZZ65</accession>
<dbReference type="PANTHER" id="PTHR46295:SF1">
    <property type="entry name" value="ENDOPLASMIC RETICULUM RESIDENT PROTEIN 44"/>
    <property type="match status" value="1"/>
</dbReference>
<feature type="domain" description="Thioredoxin" evidence="1">
    <location>
        <begin position="13"/>
        <end position="52"/>
    </location>
</feature>
<evidence type="ECO:0000313" key="3">
    <source>
        <dbReference type="EMBL" id="CAF4839380.1"/>
    </source>
</evidence>
<evidence type="ECO:0000313" key="2">
    <source>
        <dbReference type="EMBL" id="CAF4684314.1"/>
    </source>
</evidence>
<dbReference type="GO" id="GO:0005789">
    <property type="term" value="C:endoplasmic reticulum membrane"/>
    <property type="evidence" value="ECO:0007669"/>
    <property type="project" value="TreeGrafter"/>
</dbReference>
<dbReference type="InterPro" id="IPR013766">
    <property type="entry name" value="Thioredoxin_domain"/>
</dbReference>
<dbReference type="GO" id="GO:0005793">
    <property type="term" value="C:endoplasmic reticulum-Golgi intermediate compartment"/>
    <property type="evidence" value="ECO:0007669"/>
    <property type="project" value="TreeGrafter"/>
</dbReference>
<dbReference type="EMBL" id="CAJOBH010115647">
    <property type="protein sequence ID" value="CAF4684314.1"/>
    <property type="molecule type" value="Genomic_DNA"/>
</dbReference>
<dbReference type="Gene3D" id="3.40.30.10">
    <property type="entry name" value="Glutaredoxin"/>
    <property type="match status" value="1"/>
</dbReference>
<dbReference type="SUPFAM" id="SSF52833">
    <property type="entry name" value="Thioredoxin-like"/>
    <property type="match status" value="1"/>
</dbReference>
<reference evidence="2" key="1">
    <citation type="submission" date="2021-02" db="EMBL/GenBank/DDBJ databases">
        <authorList>
            <person name="Nowell W R."/>
        </authorList>
    </citation>
    <scope>NUCLEOTIDE SEQUENCE</scope>
</reference>
<proteinExistence type="predicted"/>
<sequence length="52" mass="6006">VSYYLIFVNGGAIQLTSSNIDSILSSYDIVFVNFYANWCRFSQMLDPIYNEL</sequence>
<dbReference type="GO" id="GO:0003756">
    <property type="term" value="F:protein disulfide isomerase activity"/>
    <property type="evidence" value="ECO:0007669"/>
    <property type="project" value="TreeGrafter"/>
</dbReference>
<dbReference type="Pfam" id="PF00085">
    <property type="entry name" value="Thioredoxin"/>
    <property type="match status" value="1"/>
</dbReference>
<gene>
    <name evidence="2" type="ORF">BYL167_LOCUS43456</name>
    <name evidence="3" type="ORF">BYL167_LOCUS49754</name>
</gene>
<dbReference type="Proteomes" id="UP000681967">
    <property type="component" value="Unassembled WGS sequence"/>
</dbReference>
<organism evidence="2 4">
    <name type="scientific">Rotaria magnacalcarata</name>
    <dbReference type="NCBI Taxonomy" id="392030"/>
    <lineage>
        <taxon>Eukaryota</taxon>
        <taxon>Metazoa</taxon>
        <taxon>Spiralia</taxon>
        <taxon>Gnathifera</taxon>
        <taxon>Rotifera</taxon>
        <taxon>Eurotatoria</taxon>
        <taxon>Bdelloidea</taxon>
        <taxon>Philodinida</taxon>
        <taxon>Philodinidae</taxon>
        <taxon>Rotaria</taxon>
    </lineage>
</organism>
<feature type="non-terminal residue" evidence="2">
    <location>
        <position position="52"/>
    </location>
</feature>
<evidence type="ECO:0000313" key="4">
    <source>
        <dbReference type="Proteomes" id="UP000681967"/>
    </source>
</evidence>
<dbReference type="InterPro" id="IPR036249">
    <property type="entry name" value="Thioredoxin-like_sf"/>
</dbReference>
<dbReference type="EMBL" id="CAJOBH010149157">
    <property type="protein sequence ID" value="CAF4839380.1"/>
    <property type="molecule type" value="Genomic_DNA"/>
</dbReference>
<evidence type="ECO:0000259" key="1">
    <source>
        <dbReference type="Pfam" id="PF00085"/>
    </source>
</evidence>
<comment type="caution">
    <text evidence="2">The sequence shown here is derived from an EMBL/GenBank/DDBJ whole genome shotgun (WGS) entry which is preliminary data.</text>
</comment>
<dbReference type="InterPro" id="IPR052643">
    <property type="entry name" value="ERP44"/>
</dbReference>
<name>A0A8S2ZZ65_9BILA</name>
<feature type="non-terminal residue" evidence="2">
    <location>
        <position position="1"/>
    </location>
</feature>